<name>A0A2W2D2M9_9ACTN</name>
<gene>
    <name evidence="2" type="ORF">C1J01_44680</name>
</gene>
<keyword evidence="3" id="KW-1185">Reference proteome</keyword>
<protein>
    <submittedName>
        <fullName evidence="2">Uncharacterized protein</fullName>
    </submittedName>
</protein>
<dbReference type="Proteomes" id="UP000249304">
    <property type="component" value="Unassembled WGS sequence"/>
</dbReference>
<evidence type="ECO:0000313" key="3">
    <source>
        <dbReference type="Proteomes" id="UP000249304"/>
    </source>
</evidence>
<dbReference type="EMBL" id="POUD01000385">
    <property type="protein sequence ID" value="PZG04411.1"/>
    <property type="molecule type" value="Genomic_DNA"/>
</dbReference>
<dbReference type="AlphaFoldDB" id="A0A2W2D2M9"/>
<accession>A0A2W2D2M9</accession>
<sequence length="143" mass="14274">MGREEVGALFVEGLPLGVVCAAAWPGVSAEGWSVVPFWDGPDGGAAGAPSPDGWSEPGPDVFTRPDAPGAFTGPDVSGVFTGPEVPGVFTGPGVSGAGEGREILAVSSAGRTILRNGVVGGSYPELWSPTSAMTLRLRHDGAG</sequence>
<organism evidence="2 3">
    <name type="scientific">Nonomuraea aridisoli</name>
    <dbReference type="NCBI Taxonomy" id="2070368"/>
    <lineage>
        <taxon>Bacteria</taxon>
        <taxon>Bacillati</taxon>
        <taxon>Actinomycetota</taxon>
        <taxon>Actinomycetes</taxon>
        <taxon>Streptosporangiales</taxon>
        <taxon>Streptosporangiaceae</taxon>
        <taxon>Nonomuraea</taxon>
    </lineage>
</organism>
<comment type="caution">
    <text evidence="2">The sequence shown here is derived from an EMBL/GenBank/DDBJ whole genome shotgun (WGS) entry which is preliminary data.</text>
</comment>
<feature type="region of interest" description="Disordered" evidence="1">
    <location>
        <begin position="40"/>
        <end position="59"/>
    </location>
</feature>
<proteinExistence type="predicted"/>
<evidence type="ECO:0000256" key="1">
    <source>
        <dbReference type="SAM" id="MobiDB-lite"/>
    </source>
</evidence>
<reference evidence="2 3" key="1">
    <citation type="submission" date="2018-01" db="EMBL/GenBank/DDBJ databases">
        <title>Draft genome sequence of Nonomuraea sp. KC333.</title>
        <authorList>
            <person name="Sahin N."/>
            <person name="Saygin H."/>
            <person name="Ay H."/>
        </authorList>
    </citation>
    <scope>NUCLEOTIDE SEQUENCE [LARGE SCALE GENOMIC DNA]</scope>
    <source>
        <strain evidence="2 3">KC333</strain>
    </source>
</reference>
<evidence type="ECO:0000313" key="2">
    <source>
        <dbReference type="EMBL" id="PZG04411.1"/>
    </source>
</evidence>